<feature type="transmembrane region" description="Helical" evidence="1">
    <location>
        <begin position="57"/>
        <end position="74"/>
    </location>
</feature>
<dbReference type="RefSeq" id="WP_165118989.1">
    <property type="nucleotide sequence ID" value="NZ_JAAKZG010000006.1"/>
</dbReference>
<feature type="chain" id="PRO_5028990624" description="LPXTG cell wall anchor domain-containing protein" evidence="2">
    <location>
        <begin position="24"/>
        <end position="88"/>
    </location>
</feature>
<protein>
    <recommendedName>
        <fullName evidence="5">LPXTG cell wall anchor domain-containing protein</fullName>
    </recommendedName>
</protein>
<keyword evidence="1" id="KW-1133">Transmembrane helix</keyword>
<evidence type="ECO:0008006" key="5">
    <source>
        <dbReference type="Google" id="ProtNLM"/>
    </source>
</evidence>
<evidence type="ECO:0000313" key="4">
    <source>
        <dbReference type="Proteomes" id="UP000481252"/>
    </source>
</evidence>
<reference evidence="3 4" key="1">
    <citation type="submission" date="2020-02" db="EMBL/GenBank/DDBJ databases">
        <title>Genome sequence of the type strain CGMCC 1.15528 of Mesorhizobium zhangyense.</title>
        <authorList>
            <person name="Gao J."/>
            <person name="Sun J."/>
        </authorList>
    </citation>
    <scope>NUCLEOTIDE SEQUENCE [LARGE SCALE GENOMIC DNA]</scope>
    <source>
        <strain evidence="3 4">CGMCC 1.15528</strain>
    </source>
</reference>
<dbReference type="Proteomes" id="UP000481252">
    <property type="component" value="Unassembled WGS sequence"/>
</dbReference>
<evidence type="ECO:0000256" key="1">
    <source>
        <dbReference type="SAM" id="Phobius"/>
    </source>
</evidence>
<name>A0A7C9R8B5_9HYPH</name>
<comment type="caution">
    <text evidence="3">The sequence shown here is derived from an EMBL/GenBank/DDBJ whole genome shotgun (WGS) entry which is preliminary data.</text>
</comment>
<evidence type="ECO:0000313" key="3">
    <source>
        <dbReference type="EMBL" id="NGN42617.1"/>
    </source>
</evidence>
<accession>A0A7C9R8B5</accession>
<gene>
    <name evidence="3" type="ORF">G6N74_16230</name>
</gene>
<proteinExistence type="predicted"/>
<keyword evidence="4" id="KW-1185">Reference proteome</keyword>
<organism evidence="3 4">
    <name type="scientific">Mesorhizobium zhangyense</name>
    <dbReference type="NCBI Taxonomy" id="1776730"/>
    <lineage>
        <taxon>Bacteria</taxon>
        <taxon>Pseudomonadati</taxon>
        <taxon>Pseudomonadota</taxon>
        <taxon>Alphaproteobacteria</taxon>
        <taxon>Hyphomicrobiales</taxon>
        <taxon>Phyllobacteriaceae</taxon>
        <taxon>Mesorhizobium</taxon>
    </lineage>
</organism>
<dbReference type="EMBL" id="JAAKZG010000006">
    <property type="protein sequence ID" value="NGN42617.1"/>
    <property type="molecule type" value="Genomic_DNA"/>
</dbReference>
<keyword evidence="1" id="KW-0472">Membrane</keyword>
<evidence type="ECO:0000256" key="2">
    <source>
        <dbReference type="SAM" id="SignalP"/>
    </source>
</evidence>
<sequence>MHSIRSTVCAAALCLMAISPASALTIDLGIIKIDLGGGGYGGGGGGGGTSYGVPGPLAGVGLPVLAAYGGYIWLRKRNRRGKDGKGQE</sequence>
<feature type="signal peptide" evidence="2">
    <location>
        <begin position="1"/>
        <end position="23"/>
    </location>
</feature>
<keyword evidence="2" id="KW-0732">Signal</keyword>
<dbReference type="AlphaFoldDB" id="A0A7C9R8B5"/>
<keyword evidence="1" id="KW-0812">Transmembrane</keyword>